<gene>
    <name evidence="1" type="ORF">BGI42_11860</name>
</gene>
<accession>A0A1D7XM86</accession>
<dbReference type="Proteomes" id="UP000094652">
    <property type="component" value="Chromosome"/>
</dbReference>
<evidence type="ECO:0000313" key="1">
    <source>
        <dbReference type="EMBL" id="AOR24387.1"/>
    </source>
</evidence>
<keyword evidence="2" id="KW-1185">Reference proteome</keyword>
<name>A0A1D7XM86_9CLOT</name>
<evidence type="ECO:0000313" key="2">
    <source>
        <dbReference type="Proteomes" id="UP000094652"/>
    </source>
</evidence>
<protein>
    <submittedName>
        <fullName evidence="1">Uncharacterized protein</fullName>
    </submittedName>
</protein>
<sequence>MRSNINKNLKQRNNYKEYLFWENKILNDYPLWEGYFNNRSITTESKIAYTGILDSEKGILKCGWVVYPSTYALLGFLQHVFLPTSFLTYFDRTCEGFFIPVSTFNIVTEEVIKNNSISINNLDLMINSYNFLNSLWENNEDKLLLNLNSFCDEFNKNWDNDPKRKLFIKIFNSPSETYDFIINSIGWDFKEFIEEELSMNLDDFKFTCNNVFNEPLINKRFIDILNINIPILF</sequence>
<reference evidence="2" key="1">
    <citation type="submission" date="2016-09" db="EMBL/GenBank/DDBJ databases">
        <title>Genomics of Clostridium taeniosporum, an organism which forms endospores with ribbon-like appendages.</title>
        <authorList>
            <person name="Walker J.R."/>
        </authorList>
    </citation>
    <scope>NUCLEOTIDE SEQUENCE [LARGE SCALE GENOMIC DNA]</scope>
    <source>
        <strain evidence="2">1/k</strain>
    </source>
</reference>
<dbReference type="EMBL" id="CP017253">
    <property type="protein sequence ID" value="AOR24387.1"/>
    <property type="molecule type" value="Genomic_DNA"/>
</dbReference>
<organism evidence="1 2">
    <name type="scientific">Clostridium taeniosporum</name>
    <dbReference type="NCBI Taxonomy" id="394958"/>
    <lineage>
        <taxon>Bacteria</taxon>
        <taxon>Bacillati</taxon>
        <taxon>Bacillota</taxon>
        <taxon>Clostridia</taxon>
        <taxon>Eubacteriales</taxon>
        <taxon>Clostridiaceae</taxon>
        <taxon>Clostridium</taxon>
    </lineage>
</organism>
<dbReference type="OrthoDB" id="1677987at2"/>
<dbReference type="AlphaFoldDB" id="A0A1D7XM86"/>
<proteinExistence type="predicted"/>
<dbReference type="KEGG" id="ctae:BGI42_11860"/>
<dbReference type="RefSeq" id="WP_069680516.1">
    <property type="nucleotide sequence ID" value="NZ_CP017253.2"/>
</dbReference>